<evidence type="ECO:0000256" key="1">
    <source>
        <dbReference type="SAM" id="MobiDB-lite"/>
    </source>
</evidence>
<comment type="caution">
    <text evidence="2">The sequence shown here is derived from an EMBL/GenBank/DDBJ whole genome shotgun (WGS) entry which is preliminary data.</text>
</comment>
<gene>
    <name evidence="2" type="ORF">PACLA_8A002692</name>
</gene>
<evidence type="ECO:0000313" key="2">
    <source>
        <dbReference type="EMBL" id="CAB4012597.1"/>
    </source>
</evidence>
<feature type="non-terminal residue" evidence="2">
    <location>
        <position position="1"/>
    </location>
</feature>
<proteinExistence type="predicted"/>
<organism evidence="2 3">
    <name type="scientific">Paramuricea clavata</name>
    <name type="common">Red gorgonian</name>
    <name type="synonym">Violescent sea-whip</name>
    <dbReference type="NCBI Taxonomy" id="317549"/>
    <lineage>
        <taxon>Eukaryota</taxon>
        <taxon>Metazoa</taxon>
        <taxon>Cnidaria</taxon>
        <taxon>Anthozoa</taxon>
        <taxon>Octocorallia</taxon>
        <taxon>Malacalcyonacea</taxon>
        <taxon>Plexauridae</taxon>
        <taxon>Paramuricea</taxon>
    </lineage>
</organism>
<feature type="non-terminal residue" evidence="2">
    <location>
        <position position="73"/>
    </location>
</feature>
<sequence length="73" mass="8456">RRYKNKELSSSHENGNATQKSTVSSSYVVLPYIKGVTETITRTLQREKIRVSFQPTRTLQQEFPKPKDKLDTN</sequence>
<feature type="region of interest" description="Disordered" evidence="1">
    <location>
        <begin position="1"/>
        <end position="24"/>
    </location>
</feature>
<name>A0A6S7I686_PARCT</name>
<dbReference type="EMBL" id="CACRXK020007571">
    <property type="protein sequence ID" value="CAB4012597.1"/>
    <property type="molecule type" value="Genomic_DNA"/>
</dbReference>
<protein>
    <submittedName>
        <fullName evidence="2">Uncharacterized protein</fullName>
    </submittedName>
</protein>
<keyword evidence="3" id="KW-1185">Reference proteome</keyword>
<feature type="compositionally biased region" description="Polar residues" evidence="1">
    <location>
        <begin position="11"/>
        <end position="24"/>
    </location>
</feature>
<evidence type="ECO:0000313" key="3">
    <source>
        <dbReference type="Proteomes" id="UP001152795"/>
    </source>
</evidence>
<dbReference type="OrthoDB" id="10057701at2759"/>
<dbReference type="Proteomes" id="UP001152795">
    <property type="component" value="Unassembled WGS sequence"/>
</dbReference>
<dbReference type="AlphaFoldDB" id="A0A6S7I686"/>
<reference evidence="2" key="1">
    <citation type="submission" date="2020-04" db="EMBL/GenBank/DDBJ databases">
        <authorList>
            <person name="Alioto T."/>
            <person name="Alioto T."/>
            <person name="Gomez Garrido J."/>
        </authorList>
    </citation>
    <scope>NUCLEOTIDE SEQUENCE</scope>
    <source>
        <strain evidence="2">A484AB</strain>
    </source>
</reference>
<feature type="compositionally biased region" description="Basic and acidic residues" evidence="1">
    <location>
        <begin position="1"/>
        <end position="10"/>
    </location>
</feature>
<accession>A0A6S7I686</accession>